<dbReference type="AlphaFoldDB" id="A0A3B9IRE1"/>
<organism evidence="5 6">
    <name type="scientific">Tistrella mobilis</name>
    <dbReference type="NCBI Taxonomy" id="171437"/>
    <lineage>
        <taxon>Bacteria</taxon>
        <taxon>Pseudomonadati</taxon>
        <taxon>Pseudomonadota</taxon>
        <taxon>Alphaproteobacteria</taxon>
        <taxon>Geminicoccales</taxon>
        <taxon>Geminicoccaceae</taxon>
        <taxon>Tistrella</taxon>
    </lineage>
</organism>
<evidence type="ECO:0000256" key="3">
    <source>
        <dbReference type="SAM" id="MobiDB-lite"/>
    </source>
</evidence>
<evidence type="ECO:0000313" key="5">
    <source>
        <dbReference type="EMBL" id="HAE49779.1"/>
    </source>
</evidence>
<dbReference type="PROSITE" id="PS51755">
    <property type="entry name" value="OMPR_PHOB"/>
    <property type="match status" value="1"/>
</dbReference>
<dbReference type="GO" id="GO:0000160">
    <property type="term" value="P:phosphorelay signal transduction system"/>
    <property type="evidence" value="ECO:0007669"/>
    <property type="project" value="InterPro"/>
</dbReference>
<keyword evidence="1 2" id="KW-0238">DNA-binding</keyword>
<protein>
    <submittedName>
        <fullName evidence="5">DNA-binding response regulator</fullName>
    </submittedName>
</protein>
<dbReference type="GO" id="GO:0003677">
    <property type="term" value="F:DNA binding"/>
    <property type="evidence" value="ECO:0007669"/>
    <property type="project" value="UniProtKB-UniRule"/>
</dbReference>
<evidence type="ECO:0000259" key="4">
    <source>
        <dbReference type="PROSITE" id="PS51755"/>
    </source>
</evidence>
<dbReference type="Proteomes" id="UP000257706">
    <property type="component" value="Unassembled WGS sequence"/>
</dbReference>
<evidence type="ECO:0000256" key="1">
    <source>
        <dbReference type="ARBA" id="ARBA00023125"/>
    </source>
</evidence>
<accession>A0A3B9IRE1</accession>
<gene>
    <name evidence="5" type="ORF">DCK97_20385</name>
</gene>
<dbReference type="GO" id="GO:0006355">
    <property type="term" value="P:regulation of DNA-templated transcription"/>
    <property type="evidence" value="ECO:0007669"/>
    <property type="project" value="InterPro"/>
</dbReference>
<feature type="domain" description="OmpR/PhoB-type" evidence="4">
    <location>
        <begin position="1"/>
        <end position="26"/>
    </location>
</feature>
<feature type="non-terminal residue" evidence="5">
    <location>
        <position position="1"/>
    </location>
</feature>
<evidence type="ECO:0000313" key="6">
    <source>
        <dbReference type="Proteomes" id="UP000257706"/>
    </source>
</evidence>
<evidence type="ECO:0000256" key="2">
    <source>
        <dbReference type="PROSITE-ProRule" id="PRU01091"/>
    </source>
</evidence>
<dbReference type="EMBL" id="DMAI01000333">
    <property type="protein sequence ID" value="HAE49779.1"/>
    <property type="molecule type" value="Genomic_DNA"/>
</dbReference>
<proteinExistence type="predicted"/>
<reference evidence="5 6" key="1">
    <citation type="journal article" date="2018" name="Nat. Biotechnol.">
        <title>A standardized bacterial taxonomy based on genome phylogeny substantially revises the tree of life.</title>
        <authorList>
            <person name="Parks D.H."/>
            <person name="Chuvochina M."/>
            <person name="Waite D.W."/>
            <person name="Rinke C."/>
            <person name="Skarshewski A."/>
            <person name="Chaumeil P.A."/>
            <person name="Hugenholtz P."/>
        </authorList>
    </citation>
    <scope>NUCLEOTIDE SEQUENCE [LARGE SCALE GENOMIC DNA]</scope>
    <source>
        <strain evidence="5">UBA8739</strain>
    </source>
</reference>
<feature type="region of interest" description="Disordered" evidence="3">
    <location>
        <begin position="1"/>
        <end position="41"/>
    </location>
</feature>
<feature type="DNA-binding region" description="OmpR/PhoB-type" evidence="2">
    <location>
        <begin position="1"/>
        <end position="26"/>
    </location>
</feature>
<dbReference type="InterPro" id="IPR001867">
    <property type="entry name" value="OmpR/PhoB-type_DNA-bd"/>
</dbReference>
<comment type="caution">
    <text evidence="5">The sequence shown here is derived from an EMBL/GenBank/DDBJ whole genome shotgun (WGS) entry which is preliminary data.</text>
</comment>
<sequence length="41" mass="4462">LRQKIDKGFGRPLIRTHRGGGYSLGMEDPVPAGGDGEHDDR</sequence>
<name>A0A3B9IRE1_9PROT</name>